<dbReference type="RefSeq" id="XP_004355332.1">
    <property type="nucleotide sequence ID" value="XM_004355280.1"/>
</dbReference>
<protein>
    <recommendedName>
        <fullName evidence="3">F-box domain-containing protein</fullName>
    </recommendedName>
</protein>
<dbReference type="Proteomes" id="UP000007797">
    <property type="component" value="Unassembled WGS sequence"/>
</dbReference>
<dbReference type="EMBL" id="GL883021">
    <property type="protein sequence ID" value="EGG16858.1"/>
    <property type="molecule type" value="Genomic_DNA"/>
</dbReference>
<reference evidence="2" key="1">
    <citation type="journal article" date="2011" name="Genome Res.">
        <title>Phylogeny-wide analysis of social amoeba genomes highlights ancient origins for complex intercellular communication.</title>
        <authorList>
            <person name="Heidel A.J."/>
            <person name="Lawal H.M."/>
            <person name="Felder M."/>
            <person name="Schilde C."/>
            <person name="Helps N.R."/>
            <person name="Tunggal B."/>
            <person name="Rivero F."/>
            <person name="John U."/>
            <person name="Schleicher M."/>
            <person name="Eichinger L."/>
            <person name="Platzer M."/>
            <person name="Noegel A.A."/>
            <person name="Schaap P."/>
            <person name="Gloeckner G."/>
        </authorList>
    </citation>
    <scope>NUCLEOTIDE SEQUENCE [LARGE SCALE GENOMIC DNA]</scope>
    <source>
        <strain evidence="2">SH3</strain>
    </source>
</reference>
<dbReference type="AlphaFoldDB" id="F4Q3P2"/>
<organism evidence="1 2">
    <name type="scientific">Cavenderia fasciculata</name>
    <name type="common">Slime mold</name>
    <name type="synonym">Dictyostelium fasciculatum</name>
    <dbReference type="NCBI Taxonomy" id="261658"/>
    <lineage>
        <taxon>Eukaryota</taxon>
        <taxon>Amoebozoa</taxon>
        <taxon>Evosea</taxon>
        <taxon>Eumycetozoa</taxon>
        <taxon>Dictyostelia</taxon>
        <taxon>Acytosteliales</taxon>
        <taxon>Cavenderiaceae</taxon>
        <taxon>Cavenderia</taxon>
    </lineage>
</organism>
<evidence type="ECO:0000313" key="2">
    <source>
        <dbReference type="Proteomes" id="UP000007797"/>
    </source>
</evidence>
<gene>
    <name evidence="1" type="ORF">DFA_07837</name>
</gene>
<evidence type="ECO:0000313" key="1">
    <source>
        <dbReference type="EMBL" id="EGG16858.1"/>
    </source>
</evidence>
<dbReference type="GeneID" id="14868905"/>
<proteinExistence type="predicted"/>
<dbReference type="KEGG" id="dfa:DFA_07837"/>
<evidence type="ECO:0008006" key="3">
    <source>
        <dbReference type="Google" id="ProtNLM"/>
    </source>
</evidence>
<keyword evidence="2" id="KW-1185">Reference proteome</keyword>
<name>F4Q3P2_CACFS</name>
<sequence>MNQQQLLPIPISLKILDYLIRCIAERIGIDENCDNLSQQTREYRLASNAWLGLVLVCRDWLEFVQRHDRISFRKMAWTDVVDVVWHVKQNRLQADYAEMQAKFLLSRRHLVYVNPFDCIRKIVITMPHSQVFLSTRANEPQLVEQYSIIKNIKSFFPKLQSFTVQYFMNVSQYETTDPNDYKDREVLVKSATRDPSLLDDYNQFLYQQLQLFIDSLPSSDGSIDVHLQLYGNTSLNVLSYIDQTKITRLTINCTLIGKDLDLVGLLANVPKTALQSIRVQDNLHTNVIHSMQPTMISFAPKVGTDYLVAALSHPSLAHITALSLRSVVPWDTVGTIFIQLSNIQHLEMSLSFLNESDHTLLYARQFGELDNLNEVVGNAFKPIQFNTTLSDLKISIYPVSQSRDEKHQSNLYDNTPNVRLAMRSIYSNISKNKSIKRLLFSGMIIDSEKDGIISILDNSQRLESLSIANIQSSPELVLLSSLIVERRSNLLLRHLCINCTFQTDVVQPIQDIIRYAPRLLQTLVIVTKDYFTSYEEYQAQQAQLSMLAIQNNIQLKCVAKHKTHKVFTPLPATWEIASTKLIKNNINKFW</sequence>
<accession>F4Q3P2</accession>